<dbReference type="Gene3D" id="1.10.443.10">
    <property type="entry name" value="Intergrase catalytic core"/>
    <property type="match status" value="1"/>
</dbReference>
<dbReference type="Pfam" id="PF00589">
    <property type="entry name" value="Phage_integrase"/>
    <property type="match status" value="1"/>
</dbReference>
<accession>A0A2S1LM66</accession>
<dbReference type="SUPFAM" id="SSF56349">
    <property type="entry name" value="DNA breaking-rejoining enzymes"/>
    <property type="match status" value="1"/>
</dbReference>
<dbReference type="InterPro" id="IPR011010">
    <property type="entry name" value="DNA_brk_join_enz"/>
</dbReference>
<dbReference type="GO" id="GO:0003677">
    <property type="term" value="F:DNA binding"/>
    <property type="evidence" value="ECO:0007669"/>
    <property type="project" value="InterPro"/>
</dbReference>
<evidence type="ECO:0000259" key="2">
    <source>
        <dbReference type="PROSITE" id="PS51898"/>
    </source>
</evidence>
<name>A0A2S1LM66_9FLAO</name>
<dbReference type="InterPro" id="IPR050090">
    <property type="entry name" value="Tyrosine_recombinase_XerCD"/>
</dbReference>
<organism evidence="3 4">
    <name type="scientific">Flavobacterium kingsejongi</name>
    <dbReference type="NCBI Taxonomy" id="1678728"/>
    <lineage>
        <taxon>Bacteria</taxon>
        <taxon>Pseudomonadati</taxon>
        <taxon>Bacteroidota</taxon>
        <taxon>Flavobacteriia</taxon>
        <taxon>Flavobacteriales</taxon>
        <taxon>Flavobacteriaceae</taxon>
        <taxon>Flavobacterium</taxon>
    </lineage>
</organism>
<dbReference type="AlphaFoldDB" id="A0A2S1LM66"/>
<protein>
    <recommendedName>
        <fullName evidence="2">Tyr recombinase domain-containing protein</fullName>
    </recommendedName>
</protein>
<proteinExistence type="predicted"/>
<dbReference type="PANTHER" id="PTHR30349:SF64">
    <property type="entry name" value="PROPHAGE INTEGRASE INTD-RELATED"/>
    <property type="match status" value="1"/>
</dbReference>
<dbReference type="PROSITE" id="PS51898">
    <property type="entry name" value="TYR_RECOMBINASE"/>
    <property type="match status" value="1"/>
</dbReference>
<dbReference type="PANTHER" id="PTHR30349">
    <property type="entry name" value="PHAGE INTEGRASE-RELATED"/>
    <property type="match status" value="1"/>
</dbReference>
<dbReference type="KEGG" id="fki:FK004_06260"/>
<dbReference type="EMBL" id="CP020919">
    <property type="protein sequence ID" value="AWG24860.1"/>
    <property type="molecule type" value="Genomic_DNA"/>
</dbReference>
<gene>
    <name evidence="3" type="ORF">FK004_06260</name>
</gene>
<sequence>MCSLGIECYIPKTPKSGWQNDYIPYIYTHEEVRIIFSISDNLRILKGMDRTPMFILPALCRLLYSTGIRIGEALSIKNEDVDYENKIIHIRKSKNDKERLAVINDSLLSVLEQYRDYRNKIPFTHVSSPSSHFFLTQLGKPCSYGNILTWFHKILYFGKIPKQAYFNRPRIHDIRHTTAVHTLEKLVKDGMDIYCALPLISAFLGHKCIRSTETYVKLTHEMFPDIIEAEALTSYIFPSQPSKTDDNYDGFC</sequence>
<dbReference type="InterPro" id="IPR002104">
    <property type="entry name" value="Integrase_catalytic"/>
</dbReference>
<dbReference type="GO" id="GO:0006310">
    <property type="term" value="P:DNA recombination"/>
    <property type="evidence" value="ECO:0007669"/>
    <property type="project" value="UniProtKB-KW"/>
</dbReference>
<evidence type="ECO:0000313" key="3">
    <source>
        <dbReference type="EMBL" id="AWG24860.1"/>
    </source>
</evidence>
<keyword evidence="1" id="KW-0233">DNA recombination</keyword>
<feature type="domain" description="Tyr recombinase" evidence="2">
    <location>
        <begin position="22"/>
        <end position="228"/>
    </location>
</feature>
<evidence type="ECO:0000313" key="4">
    <source>
        <dbReference type="Proteomes" id="UP000244677"/>
    </source>
</evidence>
<keyword evidence="4" id="KW-1185">Reference proteome</keyword>
<reference evidence="3 4" key="1">
    <citation type="submission" date="2017-04" db="EMBL/GenBank/DDBJ databases">
        <title>Complete genome sequence of Flavobacterium kingsejong AJ004.</title>
        <authorList>
            <person name="Lee P.C."/>
        </authorList>
    </citation>
    <scope>NUCLEOTIDE SEQUENCE [LARGE SCALE GENOMIC DNA]</scope>
    <source>
        <strain evidence="3 4">AJ004</strain>
    </source>
</reference>
<dbReference type="InterPro" id="IPR013762">
    <property type="entry name" value="Integrase-like_cat_sf"/>
</dbReference>
<dbReference type="Proteomes" id="UP000244677">
    <property type="component" value="Chromosome"/>
</dbReference>
<evidence type="ECO:0000256" key="1">
    <source>
        <dbReference type="ARBA" id="ARBA00023172"/>
    </source>
</evidence>
<dbReference type="GO" id="GO:0015074">
    <property type="term" value="P:DNA integration"/>
    <property type="evidence" value="ECO:0007669"/>
    <property type="project" value="InterPro"/>
</dbReference>